<name>A0ABR3ML37_9TELE</name>
<feature type="signal peptide" evidence="1">
    <location>
        <begin position="1"/>
        <end position="18"/>
    </location>
</feature>
<organism evidence="2 3">
    <name type="scientific">Cirrhinus molitorella</name>
    <name type="common">mud carp</name>
    <dbReference type="NCBI Taxonomy" id="172907"/>
    <lineage>
        <taxon>Eukaryota</taxon>
        <taxon>Metazoa</taxon>
        <taxon>Chordata</taxon>
        <taxon>Craniata</taxon>
        <taxon>Vertebrata</taxon>
        <taxon>Euteleostomi</taxon>
        <taxon>Actinopterygii</taxon>
        <taxon>Neopterygii</taxon>
        <taxon>Teleostei</taxon>
        <taxon>Ostariophysi</taxon>
        <taxon>Cypriniformes</taxon>
        <taxon>Cyprinidae</taxon>
        <taxon>Labeoninae</taxon>
        <taxon>Labeonini</taxon>
        <taxon>Cirrhinus</taxon>
    </lineage>
</organism>
<evidence type="ECO:0000313" key="3">
    <source>
        <dbReference type="Proteomes" id="UP001558613"/>
    </source>
</evidence>
<accession>A0ABR3ML37</accession>
<reference evidence="2 3" key="1">
    <citation type="submission" date="2023-09" db="EMBL/GenBank/DDBJ databases">
        <authorList>
            <person name="Wang M."/>
        </authorList>
    </citation>
    <scope>NUCLEOTIDE SEQUENCE [LARGE SCALE GENOMIC DNA]</scope>
    <source>
        <strain evidence="2">GT-2023</strain>
        <tissue evidence="2">Liver</tissue>
    </source>
</reference>
<feature type="non-terminal residue" evidence="2">
    <location>
        <position position="85"/>
    </location>
</feature>
<dbReference type="Proteomes" id="UP001558613">
    <property type="component" value="Unassembled WGS sequence"/>
</dbReference>
<gene>
    <name evidence="2" type="ORF">QQF64_003349</name>
</gene>
<evidence type="ECO:0000256" key="1">
    <source>
        <dbReference type="SAM" id="SignalP"/>
    </source>
</evidence>
<evidence type="ECO:0000313" key="2">
    <source>
        <dbReference type="EMBL" id="KAL1265322.1"/>
    </source>
</evidence>
<feature type="chain" id="PRO_5045084030" evidence="1">
    <location>
        <begin position="19"/>
        <end position="85"/>
    </location>
</feature>
<comment type="caution">
    <text evidence="2">The sequence shown here is derived from an EMBL/GenBank/DDBJ whole genome shotgun (WGS) entry which is preliminary data.</text>
</comment>
<dbReference type="EMBL" id="JAYMGO010000011">
    <property type="protein sequence ID" value="KAL1265322.1"/>
    <property type="molecule type" value="Genomic_DNA"/>
</dbReference>
<protein>
    <submittedName>
        <fullName evidence="2">Uncharacterized protein</fullName>
    </submittedName>
</protein>
<sequence>MVLLGSVGLLALLVSVQCLNRRQLFDYGIQFGDKILESGTDSVEELALEQTLFFFKGKFNKVYNLQCVKYNVLSATVLYKAAQTT</sequence>
<keyword evidence="1" id="KW-0732">Signal</keyword>
<keyword evidence="3" id="KW-1185">Reference proteome</keyword>
<proteinExistence type="predicted"/>